<organism evidence="1 2">
    <name type="scientific">Brassica napus</name>
    <name type="common">Rape</name>
    <dbReference type="NCBI Taxonomy" id="3708"/>
    <lineage>
        <taxon>Eukaryota</taxon>
        <taxon>Viridiplantae</taxon>
        <taxon>Streptophyta</taxon>
        <taxon>Embryophyta</taxon>
        <taxon>Tracheophyta</taxon>
        <taxon>Spermatophyta</taxon>
        <taxon>Magnoliopsida</taxon>
        <taxon>eudicotyledons</taxon>
        <taxon>Gunneridae</taxon>
        <taxon>Pentapetalae</taxon>
        <taxon>rosids</taxon>
        <taxon>malvids</taxon>
        <taxon>Brassicales</taxon>
        <taxon>Brassicaceae</taxon>
        <taxon>Brassiceae</taxon>
        <taxon>Brassica</taxon>
    </lineage>
</organism>
<dbReference type="Proteomes" id="UP000824890">
    <property type="component" value="Unassembled WGS sequence"/>
</dbReference>
<sequence>MTFAPTESRSITFPQEKEMRDLNRLFDENPVPCNLLLIVKDIPVDVGLAMNSRKLSLLVAIPAEYPLRMLSSRLRLTSSETYMIVPSMLVSVLKPFIKIYHHLLKIRVIYLGVNQCLWYQEEFGLAGITPIHIPTGVSSARLRIIYGEDF</sequence>
<dbReference type="EMBL" id="JAGKQM010000014">
    <property type="protein sequence ID" value="KAH0884349.1"/>
    <property type="molecule type" value="Genomic_DNA"/>
</dbReference>
<evidence type="ECO:0000313" key="1">
    <source>
        <dbReference type="EMBL" id="KAH0884349.1"/>
    </source>
</evidence>
<protein>
    <submittedName>
        <fullName evidence="1">Uncharacterized protein</fullName>
    </submittedName>
</protein>
<keyword evidence="2" id="KW-1185">Reference proteome</keyword>
<name>A0ABQ7ZVV3_BRANA</name>
<accession>A0ABQ7ZVV3</accession>
<evidence type="ECO:0000313" key="2">
    <source>
        <dbReference type="Proteomes" id="UP000824890"/>
    </source>
</evidence>
<reference evidence="1 2" key="1">
    <citation type="submission" date="2021-05" db="EMBL/GenBank/DDBJ databases">
        <title>Genome Assembly of Synthetic Allotetraploid Brassica napus Reveals Homoeologous Exchanges between Subgenomes.</title>
        <authorList>
            <person name="Davis J.T."/>
        </authorList>
    </citation>
    <scope>NUCLEOTIDE SEQUENCE [LARGE SCALE GENOMIC DNA]</scope>
    <source>
        <strain evidence="2">cv. Da-Ae</strain>
        <tissue evidence="1">Seedling</tissue>
    </source>
</reference>
<proteinExistence type="predicted"/>
<gene>
    <name evidence="1" type="ORF">HID58_060445</name>
</gene>
<comment type="caution">
    <text evidence="1">The sequence shown here is derived from an EMBL/GenBank/DDBJ whole genome shotgun (WGS) entry which is preliminary data.</text>
</comment>